<gene>
    <name evidence="2" type="ORF">J2S74_002049</name>
</gene>
<proteinExistence type="predicted"/>
<dbReference type="Pfam" id="PF02229">
    <property type="entry name" value="PC4"/>
    <property type="match status" value="1"/>
</dbReference>
<evidence type="ECO:0000313" key="3">
    <source>
        <dbReference type="Proteomes" id="UP001230005"/>
    </source>
</evidence>
<name>A0ABT9ZTU9_9BACI</name>
<sequence>MSKIKYEVVENIGVVSQGSKDWKKELNLVSWNERPPKYDLRDWSPDYEKMGKGVTLSNEELKELRNILNKLDLD</sequence>
<dbReference type="EMBL" id="JAUSUG010000007">
    <property type="protein sequence ID" value="MDQ0254670.1"/>
    <property type="molecule type" value="Genomic_DNA"/>
</dbReference>
<dbReference type="InterPro" id="IPR017154">
    <property type="entry name" value="PC4-like"/>
</dbReference>
<dbReference type="InterPro" id="IPR003173">
    <property type="entry name" value="PC4_C"/>
</dbReference>
<accession>A0ABT9ZTU9</accession>
<dbReference type="RefSeq" id="WP_307324954.1">
    <property type="nucleotide sequence ID" value="NZ_JAUSUG010000007.1"/>
</dbReference>
<keyword evidence="3" id="KW-1185">Reference proteome</keyword>
<evidence type="ECO:0000259" key="1">
    <source>
        <dbReference type="Pfam" id="PF02229"/>
    </source>
</evidence>
<comment type="caution">
    <text evidence="2">The sequence shown here is derived from an EMBL/GenBank/DDBJ whole genome shotgun (WGS) entry which is preliminary data.</text>
</comment>
<dbReference type="Gene3D" id="2.30.31.70">
    <property type="match status" value="1"/>
</dbReference>
<dbReference type="Proteomes" id="UP001230005">
    <property type="component" value="Unassembled WGS sequence"/>
</dbReference>
<evidence type="ECO:0000313" key="2">
    <source>
        <dbReference type="EMBL" id="MDQ0254670.1"/>
    </source>
</evidence>
<dbReference type="PIRSF" id="PIRSF037246">
    <property type="entry name" value="UCP037246"/>
    <property type="match status" value="1"/>
</dbReference>
<feature type="domain" description="Transcriptional coactivator p15 (PC4) C-terminal" evidence="1">
    <location>
        <begin position="20"/>
        <end position="67"/>
    </location>
</feature>
<organism evidence="2 3">
    <name type="scientific">Evansella vedderi</name>
    <dbReference type="NCBI Taxonomy" id="38282"/>
    <lineage>
        <taxon>Bacteria</taxon>
        <taxon>Bacillati</taxon>
        <taxon>Bacillota</taxon>
        <taxon>Bacilli</taxon>
        <taxon>Bacillales</taxon>
        <taxon>Bacillaceae</taxon>
        <taxon>Evansella</taxon>
    </lineage>
</organism>
<protein>
    <recommendedName>
        <fullName evidence="1">Transcriptional coactivator p15 (PC4) C-terminal domain-containing protein</fullName>
    </recommendedName>
</protein>
<reference evidence="2 3" key="1">
    <citation type="submission" date="2023-07" db="EMBL/GenBank/DDBJ databases">
        <title>Genomic Encyclopedia of Type Strains, Phase IV (KMG-IV): sequencing the most valuable type-strain genomes for metagenomic binning, comparative biology and taxonomic classification.</title>
        <authorList>
            <person name="Goeker M."/>
        </authorList>
    </citation>
    <scope>NUCLEOTIDE SEQUENCE [LARGE SCALE GENOMIC DNA]</scope>
    <source>
        <strain evidence="2 3">DSM 9768</strain>
    </source>
</reference>